<protein>
    <submittedName>
        <fullName evidence="2">Uncharacterized protein</fullName>
    </submittedName>
</protein>
<sequence>MNPTNPVINHNRLSLDNPINSDIDLGNSDCVSTEIQIDKTSQTNPNENPEPKNDIEGEAPVKNEIMATNIINPQ</sequence>
<feature type="compositionally biased region" description="Polar residues" evidence="1">
    <location>
        <begin position="37"/>
        <end position="47"/>
    </location>
</feature>
<evidence type="ECO:0000313" key="3">
    <source>
        <dbReference type="Proteomes" id="UP000192333"/>
    </source>
</evidence>
<evidence type="ECO:0000256" key="1">
    <source>
        <dbReference type="SAM" id="MobiDB-lite"/>
    </source>
</evidence>
<evidence type="ECO:0000313" key="2">
    <source>
        <dbReference type="EMBL" id="SMD44614.1"/>
    </source>
</evidence>
<name>A0A1W2H781_9BACT</name>
<accession>A0A1W2H781</accession>
<dbReference type="EMBL" id="LT838813">
    <property type="protein sequence ID" value="SMD44614.1"/>
    <property type="molecule type" value="Genomic_DNA"/>
</dbReference>
<organism evidence="2 3">
    <name type="scientific">Aquiflexum balticum DSM 16537</name>
    <dbReference type="NCBI Taxonomy" id="758820"/>
    <lineage>
        <taxon>Bacteria</taxon>
        <taxon>Pseudomonadati</taxon>
        <taxon>Bacteroidota</taxon>
        <taxon>Cytophagia</taxon>
        <taxon>Cytophagales</taxon>
        <taxon>Cyclobacteriaceae</taxon>
        <taxon>Aquiflexum</taxon>
    </lineage>
</organism>
<reference evidence="3" key="1">
    <citation type="submission" date="2017-04" db="EMBL/GenBank/DDBJ databases">
        <authorList>
            <person name="Varghese N."/>
            <person name="Submissions S."/>
        </authorList>
    </citation>
    <scope>NUCLEOTIDE SEQUENCE [LARGE SCALE GENOMIC DNA]</scope>
    <source>
        <strain evidence="3">DSM 16537</strain>
    </source>
</reference>
<feature type="region of interest" description="Disordered" evidence="1">
    <location>
        <begin position="37"/>
        <end position="60"/>
    </location>
</feature>
<dbReference type="Proteomes" id="UP000192333">
    <property type="component" value="Chromosome I"/>
</dbReference>
<dbReference type="AlphaFoldDB" id="A0A1W2H781"/>
<proteinExistence type="predicted"/>
<feature type="compositionally biased region" description="Basic and acidic residues" evidence="1">
    <location>
        <begin position="49"/>
        <end position="60"/>
    </location>
</feature>
<gene>
    <name evidence="2" type="ORF">SAMN00777080_3238</name>
</gene>
<keyword evidence="3" id="KW-1185">Reference proteome</keyword>